<evidence type="ECO:0000313" key="1">
    <source>
        <dbReference type="EMBL" id="EYU38470.1"/>
    </source>
</evidence>
<evidence type="ECO:0000313" key="2">
    <source>
        <dbReference type="Proteomes" id="UP000030748"/>
    </source>
</evidence>
<name>A0A022RHW1_ERYGU</name>
<reference evidence="1 2" key="1">
    <citation type="journal article" date="2013" name="Proc. Natl. Acad. Sci. U.S.A.">
        <title>Fine-scale variation in meiotic recombination in Mimulus inferred from population shotgun sequencing.</title>
        <authorList>
            <person name="Hellsten U."/>
            <person name="Wright K.M."/>
            <person name="Jenkins J."/>
            <person name="Shu S."/>
            <person name="Yuan Y."/>
            <person name="Wessler S.R."/>
            <person name="Schmutz J."/>
            <person name="Willis J.H."/>
            <person name="Rokhsar D.S."/>
        </authorList>
    </citation>
    <scope>NUCLEOTIDE SEQUENCE [LARGE SCALE GENOMIC DNA]</scope>
    <source>
        <strain evidence="2">cv. DUN x IM62</strain>
    </source>
</reference>
<keyword evidence="2" id="KW-1185">Reference proteome</keyword>
<dbReference type="Proteomes" id="UP000030748">
    <property type="component" value="Unassembled WGS sequence"/>
</dbReference>
<gene>
    <name evidence="1" type="ORF">MIMGU_mgv1a0149541mg</name>
</gene>
<dbReference type="EMBL" id="KI630480">
    <property type="protein sequence ID" value="EYU38470.1"/>
    <property type="molecule type" value="Genomic_DNA"/>
</dbReference>
<proteinExistence type="predicted"/>
<organism evidence="1 2">
    <name type="scientific">Erythranthe guttata</name>
    <name type="common">Yellow monkey flower</name>
    <name type="synonym">Mimulus guttatus</name>
    <dbReference type="NCBI Taxonomy" id="4155"/>
    <lineage>
        <taxon>Eukaryota</taxon>
        <taxon>Viridiplantae</taxon>
        <taxon>Streptophyta</taxon>
        <taxon>Embryophyta</taxon>
        <taxon>Tracheophyta</taxon>
        <taxon>Spermatophyta</taxon>
        <taxon>Magnoliopsida</taxon>
        <taxon>eudicotyledons</taxon>
        <taxon>Gunneridae</taxon>
        <taxon>Pentapetalae</taxon>
        <taxon>asterids</taxon>
        <taxon>lamiids</taxon>
        <taxon>Lamiales</taxon>
        <taxon>Phrymaceae</taxon>
        <taxon>Erythranthe</taxon>
    </lineage>
</organism>
<feature type="non-terminal residue" evidence="1">
    <location>
        <position position="1"/>
    </location>
</feature>
<accession>A0A022RHW1</accession>
<sequence>VEFYNARNAWDAE</sequence>
<protein>
    <submittedName>
        <fullName evidence="1">Uncharacterized protein</fullName>
    </submittedName>
</protein>